<dbReference type="AlphaFoldDB" id="A0A444GLU9"/>
<name>A0A444GLU9_9FLAO</name>
<feature type="transmembrane region" description="Helical" evidence="1">
    <location>
        <begin position="249"/>
        <end position="271"/>
    </location>
</feature>
<proteinExistence type="predicted"/>
<keyword evidence="3" id="KW-1185">Reference proteome</keyword>
<sequence>MGHINLRKDNECQNCGYTVEVEYCSKCGQKNTETRQSFAHLAGHFAEDLTHYDGAFWKTLKYLIFRPGKLTIEYLKGHRMHYVPPVKLYIFVSFITFLLMSLLSHKGNKNIKAEINLGSKSINLKKEGITFDNEKVIYHSVKEYDSIQNSLPEDQKEGIINRWGERSVITVLEKDMTLLNVVEGFIHILPKVLFIYMPIFAFWLWLFHGKKRWMFFDHSIYTLHYFSFLLIIAAINILLGYILGFTSTAFAEILAWTYMAIALFYSIFYFFRSHRKMYGERKSISRLKVAILFCINTICISIVLVISFIYIAFNAH</sequence>
<reference evidence="2 3" key="1">
    <citation type="submission" date="2019-01" db="EMBL/GenBank/DDBJ databases">
        <title>Flavobacterium sp. nov.,isolated from freshwater.</title>
        <authorList>
            <person name="Zhang R."/>
            <person name="Du Z.-J."/>
        </authorList>
    </citation>
    <scope>NUCLEOTIDE SEQUENCE [LARGE SCALE GENOMIC DNA]</scope>
    <source>
        <strain evidence="2 3">1E403</strain>
    </source>
</reference>
<dbReference type="Pfam" id="PF12412">
    <property type="entry name" value="DUF3667"/>
    <property type="match status" value="1"/>
</dbReference>
<organism evidence="2 3">
    <name type="scientific">Flavobacterium cerinum</name>
    <dbReference type="NCBI Taxonomy" id="2502784"/>
    <lineage>
        <taxon>Bacteria</taxon>
        <taxon>Pseudomonadati</taxon>
        <taxon>Bacteroidota</taxon>
        <taxon>Flavobacteriia</taxon>
        <taxon>Flavobacteriales</taxon>
        <taxon>Flavobacteriaceae</taxon>
        <taxon>Flavobacterium</taxon>
    </lineage>
</organism>
<gene>
    <name evidence="2" type="ORF">EPI11_17335</name>
</gene>
<keyword evidence="1" id="KW-1133">Transmembrane helix</keyword>
<protein>
    <submittedName>
        <fullName evidence="2">DUF3667 domain-containing protein</fullName>
    </submittedName>
</protein>
<evidence type="ECO:0000313" key="3">
    <source>
        <dbReference type="Proteomes" id="UP000287527"/>
    </source>
</evidence>
<dbReference type="InterPro" id="IPR022134">
    <property type="entry name" value="DUF3667"/>
</dbReference>
<accession>A0A444GLU9</accession>
<feature type="transmembrane region" description="Helical" evidence="1">
    <location>
        <begin position="86"/>
        <end position="104"/>
    </location>
</feature>
<feature type="transmembrane region" description="Helical" evidence="1">
    <location>
        <begin position="185"/>
        <end position="207"/>
    </location>
</feature>
<dbReference type="EMBL" id="SBII01000015">
    <property type="protein sequence ID" value="RWW91989.1"/>
    <property type="molecule type" value="Genomic_DNA"/>
</dbReference>
<dbReference type="Proteomes" id="UP000287527">
    <property type="component" value="Unassembled WGS sequence"/>
</dbReference>
<keyword evidence="1" id="KW-0812">Transmembrane</keyword>
<evidence type="ECO:0000313" key="2">
    <source>
        <dbReference type="EMBL" id="RWW91989.1"/>
    </source>
</evidence>
<evidence type="ECO:0000256" key="1">
    <source>
        <dbReference type="SAM" id="Phobius"/>
    </source>
</evidence>
<keyword evidence="1" id="KW-0472">Membrane</keyword>
<comment type="caution">
    <text evidence="2">The sequence shown here is derived from an EMBL/GenBank/DDBJ whole genome shotgun (WGS) entry which is preliminary data.</text>
</comment>
<dbReference type="OrthoDB" id="675873at2"/>
<feature type="transmembrane region" description="Helical" evidence="1">
    <location>
        <begin position="291"/>
        <end position="313"/>
    </location>
</feature>
<feature type="transmembrane region" description="Helical" evidence="1">
    <location>
        <begin position="219"/>
        <end position="243"/>
    </location>
</feature>
<dbReference type="RefSeq" id="WP_128391256.1">
    <property type="nucleotide sequence ID" value="NZ_SBII01000015.1"/>
</dbReference>